<reference evidence="1" key="2">
    <citation type="journal article" date="2021" name="Genome Biol. Evol.">
        <title>Developing a high-quality reference genome for a parasitic bivalve with doubly uniparental inheritance (Bivalvia: Unionida).</title>
        <authorList>
            <person name="Smith C.H."/>
        </authorList>
    </citation>
    <scope>NUCLEOTIDE SEQUENCE</scope>
    <source>
        <strain evidence="1">CHS0354</strain>
        <tissue evidence="1">Mantle</tissue>
    </source>
</reference>
<dbReference type="EMBL" id="JAEAOA010001553">
    <property type="protein sequence ID" value="KAK3588704.1"/>
    <property type="molecule type" value="Genomic_DNA"/>
</dbReference>
<evidence type="ECO:0000313" key="2">
    <source>
        <dbReference type="Proteomes" id="UP001195483"/>
    </source>
</evidence>
<accession>A0AAE0VSN9</accession>
<keyword evidence="2" id="KW-1185">Reference proteome</keyword>
<organism evidence="1 2">
    <name type="scientific">Potamilus streckersoni</name>
    <dbReference type="NCBI Taxonomy" id="2493646"/>
    <lineage>
        <taxon>Eukaryota</taxon>
        <taxon>Metazoa</taxon>
        <taxon>Spiralia</taxon>
        <taxon>Lophotrochozoa</taxon>
        <taxon>Mollusca</taxon>
        <taxon>Bivalvia</taxon>
        <taxon>Autobranchia</taxon>
        <taxon>Heteroconchia</taxon>
        <taxon>Palaeoheterodonta</taxon>
        <taxon>Unionida</taxon>
        <taxon>Unionoidea</taxon>
        <taxon>Unionidae</taxon>
        <taxon>Ambleminae</taxon>
        <taxon>Lampsilini</taxon>
        <taxon>Potamilus</taxon>
    </lineage>
</organism>
<evidence type="ECO:0000313" key="1">
    <source>
        <dbReference type="EMBL" id="KAK3588704.1"/>
    </source>
</evidence>
<comment type="caution">
    <text evidence="1">The sequence shown here is derived from an EMBL/GenBank/DDBJ whole genome shotgun (WGS) entry which is preliminary data.</text>
</comment>
<sequence length="210" mass="23765">MKPKTPENRLCGLLRSHTWASSLCTKSARHICRSSMCILDSSTLAKNITTACVLPSELLCDVNEIPRIRFDVSYRLLFYSGKATETSCVQIADVYVSCGSQRSFYAVLPGFWQYLLLQTAISVYRKYAASRIYEVFAAKLSNHVYIVYKRRKTGDGLQMCATLIFLPNSRQWRYTALDFSRTHFLGVCVVLSSNPTKHAVKSGMPFSSHF</sequence>
<protein>
    <submittedName>
        <fullName evidence="1">Uncharacterized protein</fullName>
    </submittedName>
</protein>
<gene>
    <name evidence="1" type="ORF">CHS0354_026020</name>
</gene>
<reference evidence="1" key="1">
    <citation type="journal article" date="2021" name="Genome Biol. Evol.">
        <title>A High-Quality Reference Genome for a Parasitic Bivalve with Doubly Uniparental Inheritance (Bivalvia: Unionida).</title>
        <authorList>
            <person name="Smith C.H."/>
        </authorList>
    </citation>
    <scope>NUCLEOTIDE SEQUENCE</scope>
    <source>
        <strain evidence="1">CHS0354</strain>
    </source>
</reference>
<reference evidence="1" key="3">
    <citation type="submission" date="2023-05" db="EMBL/GenBank/DDBJ databases">
        <authorList>
            <person name="Smith C.H."/>
        </authorList>
    </citation>
    <scope>NUCLEOTIDE SEQUENCE</scope>
    <source>
        <strain evidence="1">CHS0354</strain>
        <tissue evidence="1">Mantle</tissue>
    </source>
</reference>
<dbReference type="Proteomes" id="UP001195483">
    <property type="component" value="Unassembled WGS sequence"/>
</dbReference>
<name>A0AAE0VSN9_9BIVA</name>
<proteinExistence type="predicted"/>
<dbReference type="AlphaFoldDB" id="A0AAE0VSN9"/>